<feature type="region of interest" description="Disordered" evidence="1">
    <location>
        <begin position="165"/>
        <end position="197"/>
    </location>
</feature>
<gene>
    <name evidence="2" type="ORF">EZS28_034448</name>
</gene>
<evidence type="ECO:0000313" key="3">
    <source>
        <dbReference type="Proteomes" id="UP000324800"/>
    </source>
</evidence>
<accession>A0A5J4UGU9</accession>
<comment type="caution">
    <text evidence="2">The sequence shown here is derived from an EMBL/GenBank/DDBJ whole genome shotgun (WGS) entry which is preliminary data.</text>
</comment>
<evidence type="ECO:0000256" key="1">
    <source>
        <dbReference type="SAM" id="MobiDB-lite"/>
    </source>
</evidence>
<organism evidence="2 3">
    <name type="scientific">Streblomastix strix</name>
    <dbReference type="NCBI Taxonomy" id="222440"/>
    <lineage>
        <taxon>Eukaryota</taxon>
        <taxon>Metamonada</taxon>
        <taxon>Preaxostyla</taxon>
        <taxon>Oxymonadida</taxon>
        <taxon>Streblomastigidae</taxon>
        <taxon>Streblomastix</taxon>
    </lineage>
</organism>
<proteinExistence type="predicted"/>
<dbReference type="Proteomes" id="UP000324800">
    <property type="component" value="Unassembled WGS sequence"/>
</dbReference>
<sequence length="607" mass="69827">MQKSGSVIPPIYIAHPAQAFQQKQTLNRQVVQPITDTILRGRNMERLQTGQNTKQTDVCFVHSPPSQDFNTQFGEGQKGQFPCLVEGMSNELVQQHRETWNQEEYDLTEQKSRHSDSPPAGYIESNVQINPFIDALNRGNMFYILEFQAFWKEYCHKLLKRKPQQFEMRKDSPRSPGRRHENDRNDKNNRRDGKTSLAFKKQQFDKGLNPRRNFEHLDTCFDRQPANPDSRTQTQHVIVPEIARDKQIFLSNVLISEDITGEGASAQLSAEHRRNMRLNALNHGNWRQYCMIRANFGLDHGTGVHNDRILPDFQVQPQRYSFSYNSQTLSVQRNTENKQGLQGDTSDGTGRWNFRNITQRTSETFESNFQSIEIGWRKEKDSGCSTIEQQDHTFFILSERRSGYQNDNLTYVMDDQIRSKVSIPSSDRLRTTQTLSSIRSGGSVLQIQGNALWDPTLTNFFHRSNESNPSGGEKDMGSTNNQLIGLYSPITPGLIDLETTNNPFDGNIRTVWSINHAQEMRAGTETRDSLIGFDLKFCNNGIDQSKINEFEFAQETNKDHFEQQRDSGQLSGKDNWNFKFSQNTVLIGFLNIIYLYSTQSQAEMELG</sequence>
<name>A0A5J4UGU9_9EUKA</name>
<evidence type="ECO:0000313" key="2">
    <source>
        <dbReference type="EMBL" id="KAA6370026.1"/>
    </source>
</evidence>
<dbReference type="EMBL" id="SNRW01015797">
    <property type="protein sequence ID" value="KAA6370026.1"/>
    <property type="molecule type" value="Genomic_DNA"/>
</dbReference>
<dbReference type="AlphaFoldDB" id="A0A5J4UGU9"/>
<reference evidence="2 3" key="1">
    <citation type="submission" date="2019-03" db="EMBL/GenBank/DDBJ databases">
        <title>Single cell metagenomics reveals metabolic interactions within the superorganism composed of flagellate Streblomastix strix and complex community of Bacteroidetes bacteria on its surface.</title>
        <authorList>
            <person name="Treitli S.C."/>
            <person name="Kolisko M."/>
            <person name="Husnik F."/>
            <person name="Keeling P."/>
            <person name="Hampl V."/>
        </authorList>
    </citation>
    <scope>NUCLEOTIDE SEQUENCE [LARGE SCALE GENOMIC DNA]</scope>
    <source>
        <strain evidence="2">ST1C</strain>
    </source>
</reference>
<feature type="compositionally biased region" description="Basic and acidic residues" evidence="1">
    <location>
        <begin position="167"/>
        <end position="194"/>
    </location>
</feature>
<protein>
    <submittedName>
        <fullName evidence="2">Uncharacterized protein</fullName>
    </submittedName>
</protein>